<feature type="chain" id="PRO_5042915415" description="Secreted protein" evidence="2">
    <location>
        <begin position="20"/>
        <end position="140"/>
    </location>
</feature>
<proteinExistence type="predicted"/>
<sequence>MQTIFCLCLCLGLAYLVTADEVDELKEQIETAVREHAGSEELAEKILSRTRILVDCASKHGEEGTALLRKVTLPVSTEGTKCVATKSDISDPTEKELAERQCFKEASEKAKKEAGLTEKENLAYDGIKACFLASLAEAKV</sequence>
<dbReference type="Proteomes" id="UP001321473">
    <property type="component" value="Unassembled WGS sequence"/>
</dbReference>
<dbReference type="AlphaFoldDB" id="A0AAQ4E4F3"/>
<evidence type="ECO:0000256" key="2">
    <source>
        <dbReference type="SAM" id="SignalP"/>
    </source>
</evidence>
<evidence type="ECO:0008006" key="5">
    <source>
        <dbReference type="Google" id="ProtNLM"/>
    </source>
</evidence>
<reference evidence="3 4" key="1">
    <citation type="journal article" date="2023" name="Arcadia Sci">
        <title>De novo assembly of a long-read Amblyomma americanum tick genome.</title>
        <authorList>
            <person name="Chou S."/>
            <person name="Poskanzer K.E."/>
            <person name="Rollins M."/>
            <person name="Thuy-Boun P.S."/>
        </authorList>
    </citation>
    <scope>NUCLEOTIDE SEQUENCE [LARGE SCALE GENOMIC DNA]</scope>
    <source>
        <strain evidence="3">F_SG_1</strain>
        <tissue evidence="3">Salivary glands</tissue>
    </source>
</reference>
<comment type="caution">
    <text evidence="3">The sequence shown here is derived from an EMBL/GenBank/DDBJ whole genome shotgun (WGS) entry which is preliminary data.</text>
</comment>
<feature type="coiled-coil region" evidence="1">
    <location>
        <begin position="15"/>
        <end position="42"/>
    </location>
</feature>
<accession>A0AAQ4E4F3</accession>
<name>A0AAQ4E4F3_AMBAM</name>
<keyword evidence="2" id="KW-0732">Signal</keyword>
<keyword evidence="1" id="KW-0175">Coiled coil</keyword>
<feature type="signal peptide" evidence="2">
    <location>
        <begin position="1"/>
        <end position="19"/>
    </location>
</feature>
<evidence type="ECO:0000256" key="1">
    <source>
        <dbReference type="SAM" id="Coils"/>
    </source>
</evidence>
<organism evidence="3 4">
    <name type="scientific">Amblyomma americanum</name>
    <name type="common">Lone star tick</name>
    <dbReference type="NCBI Taxonomy" id="6943"/>
    <lineage>
        <taxon>Eukaryota</taxon>
        <taxon>Metazoa</taxon>
        <taxon>Ecdysozoa</taxon>
        <taxon>Arthropoda</taxon>
        <taxon>Chelicerata</taxon>
        <taxon>Arachnida</taxon>
        <taxon>Acari</taxon>
        <taxon>Parasitiformes</taxon>
        <taxon>Ixodida</taxon>
        <taxon>Ixodoidea</taxon>
        <taxon>Ixodidae</taxon>
        <taxon>Amblyomminae</taxon>
        <taxon>Amblyomma</taxon>
    </lineage>
</organism>
<protein>
    <recommendedName>
        <fullName evidence="5">Secreted protein</fullName>
    </recommendedName>
</protein>
<evidence type="ECO:0000313" key="4">
    <source>
        <dbReference type="Proteomes" id="UP001321473"/>
    </source>
</evidence>
<keyword evidence="4" id="KW-1185">Reference proteome</keyword>
<evidence type="ECO:0000313" key="3">
    <source>
        <dbReference type="EMBL" id="KAK8769581.1"/>
    </source>
</evidence>
<gene>
    <name evidence="3" type="ORF">V5799_013952</name>
</gene>
<dbReference type="EMBL" id="JARKHS020022427">
    <property type="protein sequence ID" value="KAK8769581.1"/>
    <property type="molecule type" value="Genomic_DNA"/>
</dbReference>